<dbReference type="InParanoid" id="A0A165M5D2"/>
<dbReference type="EMBL" id="KV425915">
    <property type="protein sequence ID" value="KZV98787.1"/>
    <property type="molecule type" value="Genomic_DNA"/>
</dbReference>
<name>A0A165M5D2_EXIGL</name>
<feature type="region of interest" description="Disordered" evidence="1">
    <location>
        <begin position="331"/>
        <end position="354"/>
    </location>
</feature>
<evidence type="ECO:0000256" key="1">
    <source>
        <dbReference type="SAM" id="MobiDB-lite"/>
    </source>
</evidence>
<evidence type="ECO:0008006" key="4">
    <source>
        <dbReference type="Google" id="ProtNLM"/>
    </source>
</evidence>
<organism evidence="2 3">
    <name type="scientific">Exidia glandulosa HHB12029</name>
    <dbReference type="NCBI Taxonomy" id="1314781"/>
    <lineage>
        <taxon>Eukaryota</taxon>
        <taxon>Fungi</taxon>
        <taxon>Dikarya</taxon>
        <taxon>Basidiomycota</taxon>
        <taxon>Agaricomycotina</taxon>
        <taxon>Agaricomycetes</taxon>
        <taxon>Auriculariales</taxon>
        <taxon>Exidiaceae</taxon>
        <taxon>Exidia</taxon>
    </lineage>
</organism>
<protein>
    <recommendedName>
        <fullName evidence="4">Protein kinase domain-containing protein</fullName>
    </recommendedName>
</protein>
<keyword evidence="3" id="KW-1185">Reference proteome</keyword>
<proteinExistence type="predicted"/>
<feature type="compositionally biased region" description="Basic and acidic residues" evidence="1">
    <location>
        <begin position="338"/>
        <end position="353"/>
    </location>
</feature>
<dbReference type="AlphaFoldDB" id="A0A165M5D2"/>
<dbReference type="OrthoDB" id="2740102at2759"/>
<reference evidence="2 3" key="1">
    <citation type="journal article" date="2016" name="Mol. Biol. Evol.">
        <title>Comparative Genomics of Early-Diverging Mushroom-Forming Fungi Provides Insights into the Origins of Lignocellulose Decay Capabilities.</title>
        <authorList>
            <person name="Nagy L.G."/>
            <person name="Riley R."/>
            <person name="Tritt A."/>
            <person name="Adam C."/>
            <person name="Daum C."/>
            <person name="Floudas D."/>
            <person name="Sun H."/>
            <person name="Yadav J.S."/>
            <person name="Pangilinan J."/>
            <person name="Larsson K.H."/>
            <person name="Matsuura K."/>
            <person name="Barry K."/>
            <person name="Labutti K."/>
            <person name="Kuo R."/>
            <person name="Ohm R.A."/>
            <person name="Bhattacharya S.S."/>
            <person name="Shirouzu T."/>
            <person name="Yoshinaga Y."/>
            <person name="Martin F.M."/>
            <person name="Grigoriev I.V."/>
            <person name="Hibbett D.S."/>
        </authorList>
    </citation>
    <scope>NUCLEOTIDE SEQUENCE [LARGE SCALE GENOMIC DNA]</scope>
    <source>
        <strain evidence="2 3">HHB12029</strain>
    </source>
</reference>
<evidence type="ECO:0000313" key="2">
    <source>
        <dbReference type="EMBL" id="KZV98787.1"/>
    </source>
</evidence>
<gene>
    <name evidence="2" type="ORF">EXIGLDRAFT_763255</name>
</gene>
<dbReference type="Proteomes" id="UP000077266">
    <property type="component" value="Unassembled WGS sequence"/>
</dbReference>
<dbReference type="STRING" id="1314781.A0A165M5D2"/>
<evidence type="ECO:0000313" key="3">
    <source>
        <dbReference type="Proteomes" id="UP000077266"/>
    </source>
</evidence>
<sequence length="366" mass="41220">MPTLLVITCDKSPYRRNLRFMQLAQNNPHTLSNDALWLCIASSMVDPMEYEGLVLAGPDIDGMASCGSKIIIKGRRGASKRLEAFWREKKTYESLEKLQGISIPKSLGLFVLRGHIQHRRAPDAALVLVHCGGLSLWESQSPQPSSLGFMSLPYTTRARIFDSIKQIHDAGFRHNALDLRCIMIRPRDGRVFITSLSRATPHSCSRNRSLCIQGIWEPRRHEYGCDELYEMRLALAIGWLPEIIRFGGRDIWMCEVQVDPARLANTAPPSWSNDKAIREAFKALSRYAKTYMTWDPEYLQFIRDIRPGVIAMYLDPETRLACRSTDIPPPPACLQEVGGHDNDNGDGDGKGDDDYISDLATSIQAL</sequence>
<accession>A0A165M5D2</accession>